<feature type="compositionally biased region" description="Low complexity" evidence="1">
    <location>
        <begin position="54"/>
        <end position="67"/>
    </location>
</feature>
<gene>
    <name evidence="2" type="ORF">AVDCRST_MAG20-1420</name>
</gene>
<feature type="compositionally biased region" description="Basic and acidic residues" evidence="1">
    <location>
        <begin position="253"/>
        <end position="269"/>
    </location>
</feature>
<accession>A0A6J4HVF3</accession>
<feature type="non-terminal residue" evidence="2">
    <location>
        <position position="425"/>
    </location>
</feature>
<feature type="compositionally biased region" description="Basic residues" evidence="1">
    <location>
        <begin position="399"/>
        <end position="411"/>
    </location>
</feature>
<evidence type="ECO:0000256" key="1">
    <source>
        <dbReference type="SAM" id="MobiDB-lite"/>
    </source>
</evidence>
<feature type="compositionally biased region" description="Basic and acidic residues" evidence="1">
    <location>
        <begin position="129"/>
        <end position="139"/>
    </location>
</feature>
<evidence type="ECO:0000313" key="2">
    <source>
        <dbReference type="EMBL" id="CAA9234539.1"/>
    </source>
</evidence>
<dbReference type="EMBL" id="CADCSY010000062">
    <property type="protein sequence ID" value="CAA9234539.1"/>
    <property type="molecule type" value="Genomic_DNA"/>
</dbReference>
<dbReference type="AlphaFoldDB" id="A0A6J4HVF3"/>
<feature type="compositionally biased region" description="Basic residues" evidence="1">
    <location>
        <begin position="8"/>
        <end position="21"/>
    </location>
</feature>
<sequence>ACKPVERRRLRGRAVQPRHVRGCPPVAGGGQDLHPRGGAAHERGVLRPGRRPRGPLGLRPRTARAARGGQGQGEGQRPLELLPAERRDGPGSQQPRLRVHRGRARQEPARLGVPQLRRTRHRQHGGARARRDARAEEAVARAAPGRGDPVGVRHDRAGPRFLRCEEHLDLGRARRRGVGHQRREVLHLGCRRPPLQDHDRHGQDEPRGLGPPAAVADPRAAAAPRGGGPRADARLRQGRRAPRPHAPALHRRPGPEGEHPPGRGQRLRDLAAPARPRAHPPLHALDRGGREGAPAHGGAGPQPGGVRQAAREPRRQHRDHLPRPHRDRGDAPDGPQGGQGHGPHGQRRGQGVGQRGQGDGARAGLPDHRPGDPDARRHRCLGLDTARGHVHLAADAAPRRRPRRGPPHGRRPGRDRQVPAAGASL</sequence>
<organism evidence="2">
    <name type="scientific">uncultured Acidimicrobiales bacterium</name>
    <dbReference type="NCBI Taxonomy" id="310071"/>
    <lineage>
        <taxon>Bacteria</taxon>
        <taxon>Bacillati</taxon>
        <taxon>Actinomycetota</taxon>
        <taxon>Acidimicrobiia</taxon>
        <taxon>Acidimicrobiales</taxon>
        <taxon>environmental samples</taxon>
    </lineage>
</organism>
<feature type="compositionally biased region" description="Basic residues" evidence="1">
    <location>
        <begin position="236"/>
        <end position="252"/>
    </location>
</feature>
<feature type="compositionally biased region" description="Basic and acidic residues" evidence="1">
    <location>
        <begin position="194"/>
        <end position="207"/>
    </location>
</feature>
<feature type="region of interest" description="Disordered" evidence="1">
    <location>
        <begin position="175"/>
        <end position="425"/>
    </location>
</feature>
<feature type="compositionally biased region" description="Gly residues" evidence="1">
    <location>
        <begin position="335"/>
        <end position="361"/>
    </location>
</feature>
<feature type="compositionally biased region" description="Basic and acidic residues" evidence="1">
    <location>
        <begin position="309"/>
        <end position="331"/>
    </location>
</feature>
<feature type="compositionally biased region" description="Basic and acidic residues" evidence="1">
    <location>
        <begin position="33"/>
        <end position="45"/>
    </location>
</feature>
<reference evidence="2" key="1">
    <citation type="submission" date="2020-02" db="EMBL/GenBank/DDBJ databases">
        <authorList>
            <person name="Meier V. D."/>
        </authorList>
    </citation>
    <scope>NUCLEOTIDE SEQUENCE</scope>
    <source>
        <strain evidence="2">AVDCRST_MAG20</strain>
    </source>
</reference>
<feature type="compositionally biased region" description="Low complexity" evidence="1">
    <location>
        <begin position="210"/>
        <end position="224"/>
    </location>
</feature>
<feature type="compositionally biased region" description="Basic and acidic residues" evidence="1">
    <location>
        <begin position="365"/>
        <end position="375"/>
    </location>
</feature>
<feature type="compositionally biased region" description="Basic residues" evidence="1">
    <location>
        <begin position="117"/>
        <end position="128"/>
    </location>
</feature>
<feature type="region of interest" description="Disordered" evidence="1">
    <location>
        <begin position="1"/>
        <end position="154"/>
    </location>
</feature>
<protein>
    <submittedName>
        <fullName evidence="2">Acyl-CoA dehydrogenase</fullName>
    </submittedName>
</protein>
<name>A0A6J4HVF3_9ACTN</name>
<feature type="non-terminal residue" evidence="2">
    <location>
        <position position="1"/>
    </location>
</feature>
<proteinExistence type="predicted"/>